<dbReference type="EMBL" id="ABEU02000017">
    <property type="protein sequence ID" value="PNR36057.1"/>
    <property type="molecule type" value="Genomic_DNA"/>
</dbReference>
<evidence type="ECO:0000313" key="2">
    <source>
        <dbReference type="EnsemblPlants" id="PAC:32907818.CDS.1"/>
    </source>
</evidence>
<keyword evidence="3" id="KW-1185">Reference proteome</keyword>
<dbReference type="Gramene" id="Pp3c17_10889V3.1">
    <property type="protein sequence ID" value="PAC:32907818.CDS.1"/>
    <property type="gene ID" value="Pp3c17_10889"/>
</dbReference>
<evidence type="ECO:0000313" key="1">
    <source>
        <dbReference type="EMBL" id="PNR36057.1"/>
    </source>
</evidence>
<evidence type="ECO:0000313" key="3">
    <source>
        <dbReference type="Proteomes" id="UP000006727"/>
    </source>
</evidence>
<reference evidence="1 3" key="1">
    <citation type="journal article" date="2008" name="Science">
        <title>The Physcomitrella genome reveals evolutionary insights into the conquest of land by plants.</title>
        <authorList>
            <person name="Rensing S."/>
            <person name="Lang D."/>
            <person name="Zimmer A."/>
            <person name="Terry A."/>
            <person name="Salamov A."/>
            <person name="Shapiro H."/>
            <person name="Nishiyama T."/>
            <person name="Perroud P.-F."/>
            <person name="Lindquist E."/>
            <person name="Kamisugi Y."/>
            <person name="Tanahashi T."/>
            <person name="Sakakibara K."/>
            <person name="Fujita T."/>
            <person name="Oishi K."/>
            <person name="Shin-I T."/>
            <person name="Kuroki Y."/>
            <person name="Toyoda A."/>
            <person name="Suzuki Y."/>
            <person name="Hashimoto A."/>
            <person name="Yamaguchi K."/>
            <person name="Sugano A."/>
            <person name="Kohara Y."/>
            <person name="Fujiyama A."/>
            <person name="Anterola A."/>
            <person name="Aoki S."/>
            <person name="Ashton N."/>
            <person name="Barbazuk W.B."/>
            <person name="Barker E."/>
            <person name="Bennetzen J."/>
            <person name="Bezanilla M."/>
            <person name="Blankenship R."/>
            <person name="Cho S.H."/>
            <person name="Dutcher S."/>
            <person name="Estelle M."/>
            <person name="Fawcett J.A."/>
            <person name="Gundlach H."/>
            <person name="Hanada K."/>
            <person name="Heyl A."/>
            <person name="Hicks K.A."/>
            <person name="Hugh J."/>
            <person name="Lohr M."/>
            <person name="Mayer K."/>
            <person name="Melkozernov A."/>
            <person name="Murata T."/>
            <person name="Nelson D."/>
            <person name="Pils B."/>
            <person name="Prigge M."/>
            <person name="Reiss B."/>
            <person name="Renner T."/>
            <person name="Rombauts S."/>
            <person name="Rushton P."/>
            <person name="Sanderfoot A."/>
            <person name="Schween G."/>
            <person name="Shiu S.-H."/>
            <person name="Stueber K."/>
            <person name="Theodoulou F.L."/>
            <person name="Tu H."/>
            <person name="Van de Peer Y."/>
            <person name="Verrier P.J."/>
            <person name="Waters E."/>
            <person name="Wood A."/>
            <person name="Yang L."/>
            <person name="Cove D."/>
            <person name="Cuming A."/>
            <person name="Hasebe M."/>
            <person name="Lucas S."/>
            <person name="Mishler D.B."/>
            <person name="Reski R."/>
            <person name="Grigoriev I."/>
            <person name="Quatrano R.S."/>
            <person name="Boore J.L."/>
        </authorList>
    </citation>
    <scope>NUCLEOTIDE SEQUENCE [LARGE SCALE GENOMIC DNA]</scope>
    <source>
        <strain evidence="2 3">cv. Gransden 2004</strain>
    </source>
</reference>
<dbReference type="AlphaFoldDB" id="A0A2K1J3F0"/>
<sequence>MAGITFCIIVLTMSGSSINNDFMEFVVKSIIVFWLSRISSCISRRCLSTISWFRGVCLAIDAAIANCCF</sequence>
<name>A0A2K1J3F0_PHYPA</name>
<dbReference type="InParanoid" id="A0A2K1J3F0"/>
<dbReference type="Proteomes" id="UP000006727">
    <property type="component" value="Chromosome 17"/>
</dbReference>
<dbReference type="EnsemblPlants" id="Pp3c17_10889V3.1">
    <property type="protein sequence ID" value="PAC:32907818.CDS.1"/>
    <property type="gene ID" value="Pp3c17_10889"/>
</dbReference>
<gene>
    <name evidence="1" type="ORF">PHYPA_021907</name>
</gene>
<accession>A0A2K1J3F0</accession>
<reference evidence="1 3" key="2">
    <citation type="journal article" date="2018" name="Plant J.">
        <title>The Physcomitrella patens chromosome-scale assembly reveals moss genome structure and evolution.</title>
        <authorList>
            <person name="Lang D."/>
            <person name="Ullrich K.K."/>
            <person name="Murat F."/>
            <person name="Fuchs J."/>
            <person name="Jenkins J."/>
            <person name="Haas F.B."/>
            <person name="Piednoel M."/>
            <person name="Gundlach H."/>
            <person name="Van Bel M."/>
            <person name="Meyberg R."/>
            <person name="Vives C."/>
            <person name="Morata J."/>
            <person name="Symeonidi A."/>
            <person name="Hiss M."/>
            <person name="Muchero W."/>
            <person name="Kamisugi Y."/>
            <person name="Saleh O."/>
            <person name="Blanc G."/>
            <person name="Decker E.L."/>
            <person name="van Gessel N."/>
            <person name="Grimwood J."/>
            <person name="Hayes R.D."/>
            <person name="Graham S.W."/>
            <person name="Gunter L.E."/>
            <person name="McDaniel S.F."/>
            <person name="Hoernstein S.N.W."/>
            <person name="Larsson A."/>
            <person name="Li F.W."/>
            <person name="Perroud P.F."/>
            <person name="Phillips J."/>
            <person name="Ranjan P."/>
            <person name="Rokshar D.S."/>
            <person name="Rothfels C.J."/>
            <person name="Schneider L."/>
            <person name="Shu S."/>
            <person name="Stevenson D.W."/>
            <person name="Thummler F."/>
            <person name="Tillich M."/>
            <person name="Villarreal Aguilar J.C."/>
            <person name="Widiez T."/>
            <person name="Wong G.K."/>
            <person name="Wymore A."/>
            <person name="Zhang Y."/>
            <person name="Zimmer A.D."/>
            <person name="Quatrano R.S."/>
            <person name="Mayer K.F.X."/>
            <person name="Goodstein D."/>
            <person name="Casacuberta J.M."/>
            <person name="Vandepoele K."/>
            <person name="Reski R."/>
            <person name="Cuming A.C."/>
            <person name="Tuskan G.A."/>
            <person name="Maumus F."/>
            <person name="Salse J."/>
            <person name="Schmutz J."/>
            <person name="Rensing S.A."/>
        </authorList>
    </citation>
    <scope>NUCLEOTIDE SEQUENCE [LARGE SCALE GENOMIC DNA]</scope>
    <source>
        <strain evidence="2 3">cv. Gransden 2004</strain>
    </source>
</reference>
<protein>
    <submittedName>
        <fullName evidence="1 2">Uncharacterized protein</fullName>
    </submittedName>
</protein>
<proteinExistence type="predicted"/>
<organism evidence="1">
    <name type="scientific">Physcomitrium patens</name>
    <name type="common">Spreading-leaved earth moss</name>
    <name type="synonym">Physcomitrella patens</name>
    <dbReference type="NCBI Taxonomy" id="3218"/>
    <lineage>
        <taxon>Eukaryota</taxon>
        <taxon>Viridiplantae</taxon>
        <taxon>Streptophyta</taxon>
        <taxon>Embryophyta</taxon>
        <taxon>Bryophyta</taxon>
        <taxon>Bryophytina</taxon>
        <taxon>Bryopsida</taxon>
        <taxon>Funariidae</taxon>
        <taxon>Funariales</taxon>
        <taxon>Funariaceae</taxon>
        <taxon>Physcomitrium</taxon>
    </lineage>
</organism>
<reference evidence="2" key="3">
    <citation type="submission" date="2020-12" db="UniProtKB">
        <authorList>
            <consortium name="EnsemblPlants"/>
        </authorList>
    </citation>
    <scope>IDENTIFICATION</scope>
</reference>